<reference evidence="4 5" key="1">
    <citation type="journal article" date="2015" name="Stand. Genomic Sci.">
        <title>Complete genome sequence of and proposal of Thermofilum uzonense sp. nov. a novel hyperthermophilic crenarchaeon and emended description of the genus Thermofilum.</title>
        <authorList>
            <person name="Toshchakov S.V."/>
            <person name="Korzhenkov A.A."/>
            <person name="Samarov N.I."/>
            <person name="Mazunin I.O."/>
            <person name="Mozhey O.I."/>
            <person name="Shmyr I.S."/>
            <person name="Derbikova K.S."/>
            <person name="Taranov E.A."/>
            <person name="Dominova I.N."/>
            <person name="Bonch-Osmolovskaya E.A."/>
            <person name="Patrushev M.V."/>
            <person name="Podosokorskaya O.A."/>
            <person name="Kublanov I.V."/>
        </authorList>
    </citation>
    <scope>NUCLEOTIDE SEQUENCE [LARGE SCALE GENOMIC DNA]</scope>
    <source>
        <strain evidence="4 5">1807-2</strain>
    </source>
</reference>
<dbReference type="HOGENOM" id="CLU_062979_2_0_2"/>
<evidence type="ECO:0000259" key="3">
    <source>
        <dbReference type="Pfam" id="PF11495"/>
    </source>
</evidence>
<dbReference type="CDD" id="cd09124">
    <property type="entry name" value="PLDc_like_TrmB_middle"/>
    <property type="match status" value="1"/>
</dbReference>
<sequence length="342" mass="38328">MNNARELAETALIELGLTPYQAKVYLAIADGKERTASEIASLARVPQPRIYEILDSLTKLGIVEEILAKPRRYRGVPPAEAVERLADHASRKILEKKETALQVLRQNITYTTASSKFGVKIIRNYSELLRRAREMLLSAKYEILIAATPELLLEIIEDPELYLNKPGRLTALVSFEANPPFHAEAPWIGIRRRAVRVLPIIIVDSAKCLVFQDENTLEITDEGLLRLLNDFFNHSVWRVSQTVKEIQALRGLEYTSTSLWLIREVISDVLKKGYQTMVSVNGVERKSGKMVEVSGKPLALQENSFGVTLALVLDVGGKKLTVGGRGARFEDIEGHIFKVKIL</sequence>
<dbReference type="CDD" id="cd00090">
    <property type="entry name" value="HTH_ARSR"/>
    <property type="match status" value="1"/>
</dbReference>
<dbReference type="RefSeq" id="WP_052883604.1">
    <property type="nucleotide sequence ID" value="NZ_CP009961.1"/>
</dbReference>
<feature type="domain" description="Transcription regulator TrmB C-terminal" evidence="3">
    <location>
        <begin position="119"/>
        <end position="339"/>
    </location>
</feature>
<dbReference type="InterPro" id="IPR021586">
    <property type="entry name" value="Tscrpt_reg_TrmB_C"/>
</dbReference>
<dbReference type="KEGG" id="thf:MA03_01630"/>
<evidence type="ECO:0000313" key="5">
    <source>
        <dbReference type="Proteomes" id="UP000067434"/>
    </source>
</evidence>
<dbReference type="PATRIC" id="fig|1550241.5.peg.333"/>
<evidence type="ECO:0000256" key="1">
    <source>
        <dbReference type="ARBA" id="ARBA00007287"/>
    </source>
</evidence>
<evidence type="ECO:0000259" key="2">
    <source>
        <dbReference type="Pfam" id="PF01978"/>
    </source>
</evidence>
<comment type="similarity">
    <text evidence="1">Belongs to the transcriptional regulator TrmB family.</text>
</comment>
<evidence type="ECO:0000313" key="4">
    <source>
        <dbReference type="EMBL" id="AKG38242.1"/>
    </source>
</evidence>
<dbReference type="GeneID" id="25400891"/>
<dbReference type="InterPro" id="IPR011991">
    <property type="entry name" value="ArsR-like_HTH"/>
</dbReference>
<feature type="domain" description="Transcription regulator TrmB N-terminal" evidence="2">
    <location>
        <begin position="14"/>
        <end position="78"/>
    </location>
</feature>
<dbReference type="AlphaFoldDB" id="A0A0F7FGP0"/>
<dbReference type="STRING" id="1550241.MA03_01630"/>
<name>A0A0F7FGP0_9CREN</name>
<keyword evidence="5" id="KW-1185">Reference proteome</keyword>
<protein>
    <recommendedName>
        <fullName evidence="6">TrmB family transcriptional regulator</fullName>
    </recommendedName>
</protein>
<gene>
    <name evidence="4" type="ORF">MA03_01630</name>
</gene>
<dbReference type="Gene3D" id="1.10.10.10">
    <property type="entry name" value="Winged helix-like DNA-binding domain superfamily/Winged helix DNA-binding domain"/>
    <property type="match status" value="1"/>
</dbReference>
<accession>A0A0F7FGP0</accession>
<dbReference type="Proteomes" id="UP000067434">
    <property type="component" value="Chromosome"/>
</dbReference>
<dbReference type="Pfam" id="PF11495">
    <property type="entry name" value="Regulator_TrmB"/>
    <property type="match status" value="1"/>
</dbReference>
<dbReference type="InterPro" id="IPR002831">
    <property type="entry name" value="Tscrpt_reg_TrmB_N"/>
</dbReference>
<dbReference type="PANTHER" id="PTHR34293:SF1">
    <property type="entry name" value="HTH-TYPE TRANSCRIPTIONAL REGULATOR TRMBL2"/>
    <property type="match status" value="1"/>
</dbReference>
<dbReference type="PANTHER" id="PTHR34293">
    <property type="entry name" value="HTH-TYPE TRANSCRIPTIONAL REGULATOR TRMBL2"/>
    <property type="match status" value="1"/>
</dbReference>
<dbReference type="OrthoDB" id="28104at2157"/>
<dbReference type="SUPFAM" id="SSF159071">
    <property type="entry name" value="TrmB C-terminal domain-like"/>
    <property type="match status" value="1"/>
</dbReference>
<evidence type="ECO:0008006" key="6">
    <source>
        <dbReference type="Google" id="ProtNLM"/>
    </source>
</evidence>
<dbReference type="InterPro" id="IPR036390">
    <property type="entry name" value="WH_DNA-bd_sf"/>
</dbReference>
<dbReference type="SUPFAM" id="SSF46785">
    <property type="entry name" value="Winged helix' DNA-binding domain"/>
    <property type="match status" value="1"/>
</dbReference>
<dbReference type="EMBL" id="CP009961">
    <property type="protein sequence ID" value="AKG38242.1"/>
    <property type="molecule type" value="Genomic_DNA"/>
</dbReference>
<proteinExistence type="inferred from homology"/>
<organism evidence="4 5">
    <name type="scientific">Infirmifilum uzonense</name>
    <dbReference type="NCBI Taxonomy" id="1550241"/>
    <lineage>
        <taxon>Archaea</taxon>
        <taxon>Thermoproteota</taxon>
        <taxon>Thermoprotei</taxon>
        <taxon>Thermofilales</taxon>
        <taxon>Thermofilaceae</taxon>
        <taxon>Infirmifilum</taxon>
    </lineage>
</organism>
<dbReference type="Pfam" id="PF01978">
    <property type="entry name" value="TrmB"/>
    <property type="match status" value="1"/>
</dbReference>
<dbReference type="InterPro" id="IPR036388">
    <property type="entry name" value="WH-like_DNA-bd_sf"/>
</dbReference>
<dbReference type="InterPro" id="IPR051797">
    <property type="entry name" value="TrmB-like"/>
</dbReference>